<feature type="transmembrane region" description="Helical" evidence="1">
    <location>
        <begin position="87"/>
        <end position="106"/>
    </location>
</feature>
<dbReference type="RefSeq" id="WP_327795352.1">
    <property type="nucleotide sequence ID" value="NZ_JADQAZ010000003.1"/>
</dbReference>
<proteinExistence type="predicted"/>
<dbReference type="Proteomes" id="UP001315686">
    <property type="component" value="Unassembled WGS sequence"/>
</dbReference>
<feature type="transmembrane region" description="Helical" evidence="1">
    <location>
        <begin position="118"/>
        <end position="138"/>
    </location>
</feature>
<keyword evidence="1" id="KW-0812">Transmembrane</keyword>
<protein>
    <submittedName>
        <fullName evidence="3">Tripartite tricarboxylate transporter TctB family protein</fullName>
    </submittedName>
</protein>
<evidence type="ECO:0000256" key="1">
    <source>
        <dbReference type="SAM" id="Phobius"/>
    </source>
</evidence>
<dbReference type="InterPro" id="IPR009936">
    <property type="entry name" value="DUF1468"/>
</dbReference>
<comment type="caution">
    <text evidence="3">The sequence shown here is derived from an EMBL/GenBank/DDBJ whole genome shotgun (WGS) entry which is preliminary data.</text>
</comment>
<evidence type="ECO:0000313" key="3">
    <source>
        <dbReference type="EMBL" id="MBT0959148.1"/>
    </source>
</evidence>
<dbReference type="Pfam" id="PF07331">
    <property type="entry name" value="TctB"/>
    <property type="match status" value="1"/>
</dbReference>
<evidence type="ECO:0000259" key="2">
    <source>
        <dbReference type="Pfam" id="PF07331"/>
    </source>
</evidence>
<name>A0AAP2CX73_9RHOB</name>
<dbReference type="AlphaFoldDB" id="A0AAP2CX73"/>
<sequence>MALGMAMSIGGWQMDRLEIRKIHPASIPGLVPIVLGGLLIICAVLLLRSTFKSDEDGDALIMSGGSWARLAITGALCIFYALGLVGWLSYFWATAVFTFAFCMIFSFPVDGDLRQKGIATLGALALGVGIALGSSYLFQELFLVRLP</sequence>
<dbReference type="EMBL" id="JADQAZ010000003">
    <property type="protein sequence ID" value="MBT0959148.1"/>
    <property type="molecule type" value="Genomic_DNA"/>
</dbReference>
<reference evidence="3 4" key="1">
    <citation type="journal article" date="2021" name="Arch. Microbiol.">
        <title>Harenicola maris gen. nov., sp. nov. isolated from the Sea of Japan shallow sediments.</title>
        <authorList>
            <person name="Romanenko L.A."/>
            <person name="Kurilenko V.V."/>
            <person name="Chernysheva N.Y."/>
            <person name="Tekutyeva L.A."/>
            <person name="Velansky P.V."/>
            <person name="Svetashev V.I."/>
            <person name="Isaeva M.P."/>
        </authorList>
    </citation>
    <scope>NUCLEOTIDE SEQUENCE [LARGE SCALE GENOMIC DNA]</scope>
    <source>
        <strain evidence="3 4">KMM 3653</strain>
    </source>
</reference>
<keyword evidence="1" id="KW-0472">Membrane</keyword>
<evidence type="ECO:0000313" key="4">
    <source>
        <dbReference type="Proteomes" id="UP001315686"/>
    </source>
</evidence>
<organism evidence="3 4">
    <name type="scientific">Harenicola maris</name>
    <dbReference type="NCBI Taxonomy" id="2841044"/>
    <lineage>
        <taxon>Bacteria</taxon>
        <taxon>Pseudomonadati</taxon>
        <taxon>Pseudomonadota</taxon>
        <taxon>Alphaproteobacteria</taxon>
        <taxon>Rhodobacterales</taxon>
        <taxon>Paracoccaceae</taxon>
        <taxon>Harenicola</taxon>
    </lineage>
</organism>
<feature type="domain" description="DUF1468" evidence="2">
    <location>
        <begin position="8"/>
        <end position="147"/>
    </location>
</feature>
<gene>
    <name evidence="3" type="ORF">IV417_17305</name>
</gene>
<feature type="transmembrane region" description="Helical" evidence="1">
    <location>
        <begin position="25"/>
        <end position="47"/>
    </location>
</feature>
<keyword evidence="1" id="KW-1133">Transmembrane helix</keyword>
<accession>A0AAP2CX73</accession>
<feature type="transmembrane region" description="Helical" evidence="1">
    <location>
        <begin position="59"/>
        <end position="81"/>
    </location>
</feature>
<keyword evidence="4" id="KW-1185">Reference proteome</keyword>